<dbReference type="RefSeq" id="WP_019975286.1">
    <property type="nucleotide sequence ID" value="NZ_BJXC01000005.1"/>
</dbReference>
<organism evidence="2 3">
    <name type="scientific">Empedobacter brevis NBRC 14943 = ATCC 43319</name>
    <dbReference type="NCBI Taxonomy" id="1218108"/>
    <lineage>
        <taxon>Bacteria</taxon>
        <taxon>Pseudomonadati</taxon>
        <taxon>Bacteroidota</taxon>
        <taxon>Flavobacteriia</taxon>
        <taxon>Flavobacteriales</taxon>
        <taxon>Weeksellaceae</taxon>
        <taxon>Empedobacter</taxon>
    </lineage>
</organism>
<feature type="region of interest" description="Disordered" evidence="1">
    <location>
        <begin position="23"/>
        <end position="51"/>
    </location>
</feature>
<name>A0A511NET9_9FLAO</name>
<reference evidence="2 3" key="1">
    <citation type="submission" date="2019-07" db="EMBL/GenBank/DDBJ databases">
        <title>Whole genome shotgun sequence of Empedobacter brevis NBRC 14943.</title>
        <authorList>
            <person name="Hosoyama A."/>
            <person name="Uohara A."/>
            <person name="Ohji S."/>
            <person name="Ichikawa N."/>
        </authorList>
    </citation>
    <scope>NUCLEOTIDE SEQUENCE [LARGE SCALE GENOMIC DNA]</scope>
    <source>
        <strain evidence="2 3">NBRC 14943</strain>
    </source>
</reference>
<dbReference type="STRING" id="1218108.GCA_000382425_01800"/>
<accession>A0A511NET9</accession>
<evidence type="ECO:0000313" key="2">
    <source>
        <dbReference type="EMBL" id="GEM51322.1"/>
    </source>
</evidence>
<dbReference type="OrthoDB" id="9945230at2"/>
<dbReference type="Proteomes" id="UP000321245">
    <property type="component" value="Unassembled WGS sequence"/>
</dbReference>
<gene>
    <name evidence="2" type="ORF">EB1_11120</name>
</gene>
<proteinExistence type="predicted"/>
<dbReference type="EMBL" id="BJXC01000005">
    <property type="protein sequence ID" value="GEM51322.1"/>
    <property type="molecule type" value="Genomic_DNA"/>
</dbReference>
<dbReference type="AlphaFoldDB" id="A0A511NET9"/>
<evidence type="ECO:0000313" key="3">
    <source>
        <dbReference type="Proteomes" id="UP000321245"/>
    </source>
</evidence>
<comment type="caution">
    <text evidence="2">The sequence shown here is derived from an EMBL/GenBank/DDBJ whole genome shotgun (WGS) entry which is preliminary data.</text>
</comment>
<evidence type="ECO:0000256" key="1">
    <source>
        <dbReference type="SAM" id="MobiDB-lite"/>
    </source>
</evidence>
<feature type="compositionally biased region" description="Polar residues" evidence="1">
    <location>
        <begin position="23"/>
        <end position="33"/>
    </location>
</feature>
<sequence length="51" mass="5594">MLELLFALLGFLFPNQNANPITQSQHQIEQVATDNVDGDTNGETGQIPPKK</sequence>
<protein>
    <submittedName>
        <fullName evidence="2">Uncharacterized protein</fullName>
    </submittedName>
</protein>
<dbReference type="GeneID" id="84651852"/>
<keyword evidence="3" id="KW-1185">Reference proteome</keyword>